<name>F1TC14_9FIRM</name>
<gene>
    <name evidence="1" type="ORF">Cpap_2614</name>
</gene>
<dbReference type="AlphaFoldDB" id="F1TC14"/>
<protein>
    <recommendedName>
        <fullName evidence="3">Butirosin biosynthesis protein H N-terminal domain-containing protein</fullName>
    </recommendedName>
</protein>
<comment type="caution">
    <text evidence="1">The sequence shown here is derived from an EMBL/GenBank/DDBJ whole genome shotgun (WGS) entry which is preliminary data.</text>
</comment>
<evidence type="ECO:0000313" key="1">
    <source>
        <dbReference type="EMBL" id="EGD47929.1"/>
    </source>
</evidence>
<dbReference type="OrthoDB" id="1736715at2"/>
<accession>F1TC14</accession>
<organism evidence="1 2">
    <name type="scientific">Ruminiclostridium papyrosolvens DSM 2782</name>
    <dbReference type="NCBI Taxonomy" id="588581"/>
    <lineage>
        <taxon>Bacteria</taxon>
        <taxon>Bacillati</taxon>
        <taxon>Bacillota</taxon>
        <taxon>Clostridia</taxon>
        <taxon>Eubacteriales</taxon>
        <taxon>Oscillospiraceae</taxon>
        <taxon>Ruminiclostridium</taxon>
    </lineage>
</organism>
<evidence type="ECO:0000313" key="2">
    <source>
        <dbReference type="Proteomes" id="UP000003860"/>
    </source>
</evidence>
<reference evidence="1" key="1">
    <citation type="submission" date="2009-07" db="EMBL/GenBank/DDBJ databases">
        <authorList>
            <consortium name="US DOE Joint Genome Institute (JGI-PGF)"/>
            <person name="Lucas S."/>
            <person name="Copeland A."/>
            <person name="Lapidus A."/>
            <person name="Glavina del Rio T."/>
            <person name="Tice H."/>
            <person name="Bruce D."/>
            <person name="Goodwin L."/>
            <person name="Pitluck S."/>
            <person name="Larimer F."/>
            <person name="Land M.L."/>
            <person name="Mouttaki H."/>
            <person name="He Z."/>
            <person name="Zhou J."/>
            <person name="Hemme C.L."/>
        </authorList>
    </citation>
    <scope>NUCLEOTIDE SEQUENCE [LARGE SCALE GENOMIC DNA]</scope>
    <source>
        <strain evidence="1">DSM 2782</strain>
    </source>
</reference>
<evidence type="ECO:0008006" key="3">
    <source>
        <dbReference type="Google" id="ProtNLM"/>
    </source>
</evidence>
<reference evidence="1" key="2">
    <citation type="submission" date="2011-01" db="EMBL/GenBank/DDBJ databases">
        <title>The Non-contiguous Finished genome of Clostridium papyrosolvens.</title>
        <authorList>
            <person name="Lucas S."/>
            <person name="Copeland A."/>
            <person name="Lapidus A."/>
            <person name="Cheng J.-F."/>
            <person name="Goodwin L."/>
            <person name="Pitluck S."/>
            <person name="Misra M."/>
            <person name="Chertkov O."/>
            <person name="Detter J.C."/>
            <person name="Han C."/>
            <person name="Tapia R."/>
            <person name="Land M."/>
            <person name="Hauser L."/>
            <person name="Kyrpides N."/>
            <person name="Ivanova N."/>
            <person name="Pagani I."/>
            <person name="Mouttaki H."/>
            <person name="He Z."/>
            <person name="Zhou J."/>
            <person name="Hemme C.L."/>
            <person name="Woyke T."/>
        </authorList>
    </citation>
    <scope>NUCLEOTIDE SEQUENCE [LARGE SCALE GENOMIC DNA]</scope>
    <source>
        <strain evidence="1">DSM 2782</strain>
    </source>
</reference>
<dbReference type="STRING" id="588581.Cpap_2614"/>
<keyword evidence="2" id="KW-1185">Reference proteome</keyword>
<dbReference type="RefSeq" id="WP_004618655.1">
    <property type="nucleotide sequence ID" value="NZ_ACXX02000005.1"/>
</dbReference>
<dbReference type="Proteomes" id="UP000003860">
    <property type="component" value="Unassembled WGS sequence"/>
</dbReference>
<dbReference type="eggNOG" id="ENOG5033Q3Q">
    <property type="taxonomic scope" value="Bacteria"/>
</dbReference>
<proteinExistence type="predicted"/>
<sequence length="516" mass="60081">MGKALDIDLYKNGFDYKNVDCIQSPIAAATGYFNNENYFYYCFLHSIAGAYENYSQYDPSDYSNKILCKMGLELKKIDCRECTTDDVISMAAEEILFGRPVIMVVKYNSLFYNMYYKNEDFKLNHGLLINEFNESNRTFCIRDQLHKDILDTYKNAYFPLHITFDMLKEIWEHSNNQLRKELASCADSIYSIYQKEEVILNTNKAISIALTMMDNKNELINIIENFDGSKEFDNNIVFNRLRFHGCMEPIFHILYEQCINKSLELAQLQETQKKVENIRSKAISTVGKASRRRETISKERKDDLCKMVVEGDKILLNLMKTLVVCESKKKFSNYFIDITEHYNNQAFEDTLRDDSRADITGEGTHYIFQDLVVNEEWKKGDFCFNYSYLSAQPDNISCNAEVICIPEINAQYISILGCSEFGSYNEKLVIEYSDGSKRVITADFSDFFQPPVFGEKVYWTGAAAERRNGRTRYHSFNARLFAKRYRIESGCVVKIHLPKKRNVHIFALTLTDEVFL</sequence>
<dbReference type="EMBL" id="ACXX02000005">
    <property type="protein sequence ID" value="EGD47929.1"/>
    <property type="molecule type" value="Genomic_DNA"/>
</dbReference>